<proteinExistence type="predicted"/>
<dbReference type="EMBL" id="JAUTDP010000005">
    <property type="protein sequence ID" value="KAK3399447.1"/>
    <property type="molecule type" value="Genomic_DNA"/>
</dbReference>
<protein>
    <submittedName>
        <fullName evidence="1">Uncharacterized protein</fullName>
    </submittedName>
</protein>
<dbReference type="Proteomes" id="UP001281003">
    <property type="component" value="Unassembled WGS sequence"/>
</dbReference>
<reference evidence="1" key="1">
    <citation type="journal article" date="2023" name="Mol. Phylogenet. Evol.">
        <title>Genome-scale phylogeny and comparative genomics of the fungal order Sordariales.</title>
        <authorList>
            <person name="Hensen N."/>
            <person name="Bonometti L."/>
            <person name="Westerberg I."/>
            <person name="Brannstrom I.O."/>
            <person name="Guillou S."/>
            <person name="Cros-Aarteil S."/>
            <person name="Calhoun S."/>
            <person name="Haridas S."/>
            <person name="Kuo A."/>
            <person name="Mondo S."/>
            <person name="Pangilinan J."/>
            <person name="Riley R."/>
            <person name="LaButti K."/>
            <person name="Andreopoulos B."/>
            <person name="Lipzen A."/>
            <person name="Chen C."/>
            <person name="Yan M."/>
            <person name="Daum C."/>
            <person name="Ng V."/>
            <person name="Clum A."/>
            <person name="Steindorff A."/>
            <person name="Ohm R.A."/>
            <person name="Martin F."/>
            <person name="Silar P."/>
            <person name="Natvig D.O."/>
            <person name="Lalanne C."/>
            <person name="Gautier V."/>
            <person name="Ament-Velasquez S.L."/>
            <person name="Kruys A."/>
            <person name="Hutchinson M.I."/>
            <person name="Powell A.J."/>
            <person name="Barry K."/>
            <person name="Miller A.N."/>
            <person name="Grigoriev I.V."/>
            <person name="Debuchy R."/>
            <person name="Gladieux P."/>
            <person name="Hiltunen Thoren M."/>
            <person name="Johannesson H."/>
        </authorList>
    </citation>
    <scope>NUCLEOTIDE SEQUENCE</scope>
    <source>
        <strain evidence="1">FGSC 1904</strain>
    </source>
</reference>
<dbReference type="AlphaFoldDB" id="A0AAE0PGJ4"/>
<evidence type="ECO:0000313" key="2">
    <source>
        <dbReference type="Proteomes" id="UP001281003"/>
    </source>
</evidence>
<reference evidence="1" key="2">
    <citation type="submission" date="2023-07" db="EMBL/GenBank/DDBJ databases">
        <authorList>
            <consortium name="Lawrence Berkeley National Laboratory"/>
            <person name="Haridas S."/>
            <person name="Hensen N."/>
            <person name="Bonometti L."/>
            <person name="Westerberg I."/>
            <person name="Brannstrom I.O."/>
            <person name="Guillou S."/>
            <person name="Cros-Aarteil S."/>
            <person name="Calhoun S."/>
            <person name="Kuo A."/>
            <person name="Mondo S."/>
            <person name="Pangilinan J."/>
            <person name="Riley R."/>
            <person name="LaButti K."/>
            <person name="Andreopoulos B."/>
            <person name="Lipzen A."/>
            <person name="Chen C."/>
            <person name="Yanf M."/>
            <person name="Daum C."/>
            <person name="Ng V."/>
            <person name="Clum A."/>
            <person name="Steindorff A."/>
            <person name="Ohm R."/>
            <person name="Martin F."/>
            <person name="Silar P."/>
            <person name="Natvig D."/>
            <person name="Lalanne C."/>
            <person name="Gautier V."/>
            <person name="Ament-velasquez S.L."/>
            <person name="Kruys A."/>
            <person name="Hutchinson M.I."/>
            <person name="Powell A.J."/>
            <person name="Barry K."/>
            <person name="Miller A.N."/>
            <person name="Grigoriev I.V."/>
            <person name="Debuchy R."/>
            <person name="Gladieux P."/>
            <person name="Thoren M.H."/>
            <person name="Johannesson H."/>
        </authorList>
    </citation>
    <scope>NUCLEOTIDE SEQUENCE</scope>
    <source>
        <strain evidence="1">FGSC 1904</strain>
    </source>
</reference>
<comment type="caution">
    <text evidence="1">The sequence shown here is derived from an EMBL/GenBank/DDBJ whole genome shotgun (WGS) entry which is preliminary data.</text>
</comment>
<organism evidence="1 2">
    <name type="scientific">Sordaria brevicollis</name>
    <dbReference type="NCBI Taxonomy" id="83679"/>
    <lineage>
        <taxon>Eukaryota</taxon>
        <taxon>Fungi</taxon>
        <taxon>Dikarya</taxon>
        <taxon>Ascomycota</taxon>
        <taxon>Pezizomycotina</taxon>
        <taxon>Sordariomycetes</taxon>
        <taxon>Sordariomycetidae</taxon>
        <taxon>Sordariales</taxon>
        <taxon>Sordariaceae</taxon>
        <taxon>Sordaria</taxon>
    </lineage>
</organism>
<accession>A0AAE0PGJ4</accession>
<sequence length="151" mass="16989">MERRGRSVSLPSLVNEVTGRSSCMCSLNSLSPFTLILSFLSITFESHSIFLTNSPYLQSASPSLDGDRLKLTKWVTATTVCLSGPRSCSWSPSFSFFSPVPLLVSLVCFRDPRDWTSDPHQGVSITARTWVQTLRQWTMFEMMNPDQTTLR</sequence>
<keyword evidence="2" id="KW-1185">Reference proteome</keyword>
<gene>
    <name evidence="1" type="ORF">B0T20DRAFT_410016</name>
</gene>
<evidence type="ECO:0000313" key="1">
    <source>
        <dbReference type="EMBL" id="KAK3399447.1"/>
    </source>
</evidence>
<name>A0AAE0PGJ4_SORBR</name>